<name>A0A212LJ35_9HYPH</name>
<evidence type="ECO:0000259" key="4">
    <source>
        <dbReference type="Pfam" id="PF25917"/>
    </source>
</evidence>
<dbReference type="GO" id="GO:1990281">
    <property type="term" value="C:efflux pump complex"/>
    <property type="evidence" value="ECO:0007669"/>
    <property type="project" value="TreeGrafter"/>
</dbReference>
<dbReference type="NCBIfam" id="TIGR01730">
    <property type="entry name" value="RND_mfp"/>
    <property type="match status" value="1"/>
</dbReference>
<protein>
    <submittedName>
        <fullName evidence="5">HlyD family secretion protein</fullName>
    </submittedName>
</protein>
<accession>A0A212LJ35</accession>
<keyword evidence="2" id="KW-0175">Coiled coil</keyword>
<organism evidence="5">
    <name type="scientific">uncultured Pleomorphomonas sp</name>
    <dbReference type="NCBI Taxonomy" id="442121"/>
    <lineage>
        <taxon>Bacteria</taxon>
        <taxon>Pseudomonadati</taxon>
        <taxon>Pseudomonadota</taxon>
        <taxon>Alphaproteobacteria</taxon>
        <taxon>Hyphomicrobiales</taxon>
        <taxon>Pleomorphomonadaceae</taxon>
        <taxon>Pleomorphomonas</taxon>
        <taxon>environmental samples</taxon>
    </lineage>
</organism>
<dbReference type="GO" id="GO:0015562">
    <property type="term" value="F:efflux transmembrane transporter activity"/>
    <property type="evidence" value="ECO:0007669"/>
    <property type="project" value="TreeGrafter"/>
</dbReference>
<evidence type="ECO:0000256" key="2">
    <source>
        <dbReference type="SAM" id="Coils"/>
    </source>
</evidence>
<evidence type="ECO:0000259" key="3">
    <source>
        <dbReference type="Pfam" id="PF25876"/>
    </source>
</evidence>
<dbReference type="PANTHER" id="PTHR30469:SF38">
    <property type="entry name" value="HLYD FAMILY SECRETION PROTEIN"/>
    <property type="match status" value="1"/>
</dbReference>
<dbReference type="SUPFAM" id="SSF111369">
    <property type="entry name" value="HlyD-like secretion proteins"/>
    <property type="match status" value="1"/>
</dbReference>
<sequence>MIGLSLLGLLLAACDDNAKTTAAPPQSVRVIHAAMIEHQRSTGVTGEIRARIQTDLAFRSAGKVIERRVDIGSHVHAGDVLARIDDTEQRADVESAEAGLLAAQATLNQKNLAFRRSQTLVETRAIAQSTYDQAKEELATAEGSLESAKASLAIARDALSYTELKANADGIITARSVEVGQVVSAAQPALTLAHDGPRDAVFDVFEAFFLAGSPGDKATVVPVSNPGGGIPAKVREVAPVIDTTTGTIRVKLALPDNVQWSLGTSVIGAFHTPPDTAITLPWSAMTSDGGKPAVWIVDAATRTVALRLITVASYRAGEFTAAKGISAQELVVTEGGKFLRPEQVVSWEGN</sequence>
<evidence type="ECO:0000256" key="1">
    <source>
        <dbReference type="ARBA" id="ARBA00009477"/>
    </source>
</evidence>
<dbReference type="PANTHER" id="PTHR30469">
    <property type="entry name" value="MULTIDRUG RESISTANCE PROTEIN MDTA"/>
    <property type="match status" value="1"/>
</dbReference>
<dbReference type="Gene3D" id="2.40.50.100">
    <property type="match status" value="1"/>
</dbReference>
<dbReference type="Pfam" id="PF25917">
    <property type="entry name" value="BSH_RND"/>
    <property type="match status" value="1"/>
</dbReference>
<dbReference type="Gene3D" id="1.10.287.470">
    <property type="entry name" value="Helix hairpin bin"/>
    <property type="match status" value="1"/>
</dbReference>
<dbReference type="InterPro" id="IPR058624">
    <property type="entry name" value="MdtA-like_HH"/>
</dbReference>
<dbReference type="Gene3D" id="2.40.30.170">
    <property type="match status" value="1"/>
</dbReference>
<dbReference type="AlphaFoldDB" id="A0A212LJ35"/>
<feature type="domain" description="Multidrug resistance protein MdtA-like alpha-helical hairpin" evidence="3">
    <location>
        <begin position="94"/>
        <end position="162"/>
    </location>
</feature>
<feature type="domain" description="Multidrug resistance protein MdtA-like barrel-sandwich hybrid" evidence="4">
    <location>
        <begin position="59"/>
        <end position="189"/>
    </location>
</feature>
<dbReference type="InterPro" id="IPR006143">
    <property type="entry name" value="RND_pump_MFP"/>
</dbReference>
<dbReference type="Gene3D" id="2.40.420.20">
    <property type="match status" value="1"/>
</dbReference>
<dbReference type="InterPro" id="IPR058625">
    <property type="entry name" value="MdtA-like_BSH"/>
</dbReference>
<evidence type="ECO:0000313" key="5">
    <source>
        <dbReference type="EMBL" id="SCM77561.1"/>
    </source>
</evidence>
<feature type="coiled-coil region" evidence="2">
    <location>
        <begin position="124"/>
        <end position="151"/>
    </location>
</feature>
<reference evidence="5" key="1">
    <citation type="submission" date="2016-08" db="EMBL/GenBank/DDBJ databases">
        <authorList>
            <person name="Seilhamer J.J."/>
        </authorList>
    </citation>
    <scope>NUCLEOTIDE SEQUENCE</scope>
    <source>
        <strain evidence="5">86</strain>
    </source>
</reference>
<gene>
    <name evidence="5" type="ORF">KL86PLE_41366</name>
</gene>
<proteinExistence type="inferred from homology"/>
<dbReference type="EMBL" id="FMJD01000008">
    <property type="protein sequence ID" value="SCM77561.1"/>
    <property type="molecule type" value="Genomic_DNA"/>
</dbReference>
<dbReference type="Pfam" id="PF25876">
    <property type="entry name" value="HH_MFP_RND"/>
    <property type="match status" value="1"/>
</dbReference>
<comment type="similarity">
    <text evidence="1">Belongs to the membrane fusion protein (MFP) (TC 8.A.1) family.</text>
</comment>